<evidence type="ECO:0000313" key="3">
    <source>
        <dbReference type="Proteomes" id="UP000176850"/>
    </source>
</evidence>
<dbReference type="InterPro" id="IPR010982">
    <property type="entry name" value="Lambda_DNA-bd_dom_sf"/>
</dbReference>
<dbReference type="AlphaFoldDB" id="A0A1F7GL81"/>
<sequence>MKYTSPLTQLTDQLTRKRKDLGISKKELAREAQTGEAIITRLERGNLNPSIRLLQSIARAMNTHFTINFQR</sequence>
<dbReference type="EMBL" id="MFZH01000007">
    <property type="protein sequence ID" value="OGK19703.1"/>
    <property type="molecule type" value="Genomic_DNA"/>
</dbReference>
<evidence type="ECO:0000259" key="1">
    <source>
        <dbReference type="PROSITE" id="PS50943"/>
    </source>
</evidence>
<dbReference type="SUPFAM" id="SSF47413">
    <property type="entry name" value="lambda repressor-like DNA-binding domains"/>
    <property type="match status" value="1"/>
</dbReference>
<dbReference type="InterPro" id="IPR001387">
    <property type="entry name" value="Cro/C1-type_HTH"/>
</dbReference>
<dbReference type="GO" id="GO:0003677">
    <property type="term" value="F:DNA binding"/>
    <property type="evidence" value="ECO:0007669"/>
    <property type="project" value="InterPro"/>
</dbReference>
<dbReference type="Gene3D" id="1.10.260.40">
    <property type="entry name" value="lambda repressor-like DNA-binding domains"/>
    <property type="match status" value="1"/>
</dbReference>
<dbReference type="SMART" id="SM00530">
    <property type="entry name" value="HTH_XRE"/>
    <property type="match status" value="1"/>
</dbReference>
<protein>
    <recommendedName>
        <fullName evidence="1">HTH cro/C1-type domain-containing protein</fullName>
    </recommendedName>
</protein>
<gene>
    <name evidence="2" type="ORF">A2799_01585</name>
</gene>
<proteinExistence type="predicted"/>
<dbReference type="Proteomes" id="UP000176850">
    <property type="component" value="Unassembled WGS sequence"/>
</dbReference>
<accession>A0A1F7GL81</accession>
<comment type="caution">
    <text evidence="2">The sequence shown here is derived from an EMBL/GenBank/DDBJ whole genome shotgun (WGS) entry which is preliminary data.</text>
</comment>
<dbReference type="CDD" id="cd00093">
    <property type="entry name" value="HTH_XRE"/>
    <property type="match status" value="1"/>
</dbReference>
<evidence type="ECO:0000313" key="2">
    <source>
        <dbReference type="EMBL" id="OGK19703.1"/>
    </source>
</evidence>
<dbReference type="PROSITE" id="PS50943">
    <property type="entry name" value="HTH_CROC1"/>
    <property type="match status" value="1"/>
</dbReference>
<reference evidence="2 3" key="1">
    <citation type="journal article" date="2016" name="Nat. Commun.">
        <title>Thousands of microbial genomes shed light on interconnected biogeochemical processes in an aquifer system.</title>
        <authorList>
            <person name="Anantharaman K."/>
            <person name="Brown C.T."/>
            <person name="Hug L.A."/>
            <person name="Sharon I."/>
            <person name="Castelle C.J."/>
            <person name="Probst A.J."/>
            <person name="Thomas B.C."/>
            <person name="Singh A."/>
            <person name="Wilkins M.J."/>
            <person name="Karaoz U."/>
            <person name="Brodie E.L."/>
            <person name="Williams K.H."/>
            <person name="Hubbard S.S."/>
            <person name="Banfield J.F."/>
        </authorList>
    </citation>
    <scope>NUCLEOTIDE SEQUENCE [LARGE SCALE GENOMIC DNA]</scope>
</reference>
<name>A0A1F7GL81_9BACT</name>
<organism evidence="2 3">
    <name type="scientific">Candidatus Roizmanbacteria bacterium RIFCSPHIGHO2_01_FULL_39_24</name>
    <dbReference type="NCBI Taxonomy" id="1802032"/>
    <lineage>
        <taxon>Bacteria</taxon>
        <taxon>Candidatus Roizmaniibacteriota</taxon>
    </lineage>
</organism>
<feature type="domain" description="HTH cro/C1-type" evidence="1">
    <location>
        <begin position="14"/>
        <end position="70"/>
    </location>
</feature>
<dbReference type="Pfam" id="PF01381">
    <property type="entry name" value="HTH_3"/>
    <property type="match status" value="1"/>
</dbReference>